<dbReference type="EMBL" id="MU003554">
    <property type="protein sequence ID" value="KAF2463052.1"/>
    <property type="molecule type" value="Genomic_DNA"/>
</dbReference>
<dbReference type="Proteomes" id="UP000799755">
    <property type="component" value="Unassembled WGS sequence"/>
</dbReference>
<accession>A0ACB6Q857</accession>
<name>A0ACB6Q857_9PLEO</name>
<reference evidence="1" key="1">
    <citation type="journal article" date="2020" name="Stud. Mycol.">
        <title>101 Dothideomycetes genomes: a test case for predicting lifestyles and emergence of pathogens.</title>
        <authorList>
            <person name="Haridas S."/>
            <person name="Albert R."/>
            <person name="Binder M."/>
            <person name="Bloem J."/>
            <person name="Labutti K."/>
            <person name="Salamov A."/>
            <person name="Andreopoulos B."/>
            <person name="Baker S."/>
            <person name="Barry K."/>
            <person name="Bills G."/>
            <person name="Bluhm B."/>
            <person name="Cannon C."/>
            <person name="Castanera R."/>
            <person name="Culley D."/>
            <person name="Daum C."/>
            <person name="Ezra D."/>
            <person name="Gonzalez J."/>
            <person name="Henrissat B."/>
            <person name="Kuo A."/>
            <person name="Liang C."/>
            <person name="Lipzen A."/>
            <person name="Lutzoni F."/>
            <person name="Magnuson J."/>
            <person name="Mondo S."/>
            <person name="Nolan M."/>
            <person name="Ohm R."/>
            <person name="Pangilinan J."/>
            <person name="Park H.-J."/>
            <person name="Ramirez L."/>
            <person name="Alfaro M."/>
            <person name="Sun H."/>
            <person name="Tritt A."/>
            <person name="Yoshinaga Y."/>
            <person name="Zwiers L.-H."/>
            <person name="Turgeon B."/>
            <person name="Goodwin S."/>
            <person name="Spatafora J."/>
            <person name="Crous P."/>
            <person name="Grigoriev I."/>
        </authorList>
    </citation>
    <scope>NUCLEOTIDE SEQUENCE</scope>
    <source>
        <strain evidence="1">ATCC 200398</strain>
    </source>
</reference>
<evidence type="ECO:0000313" key="1">
    <source>
        <dbReference type="EMBL" id="KAF2463052.1"/>
    </source>
</evidence>
<gene>
    <name evidence="1" type="ORF">BDR25DRAFT_246547</name>
</gene>
<keyword evidence="2" id="KW-1185">Reference proteome</keyword>
<proteinExistence type="predicted"/>
<sequence>MSRFIEDYPGLNSARAASLVVAMMCAIMQLPLDSKIAPLPSPSRIPFQTFMDIPLPLRNTGEDFTKCHINKMTSANFLTGDWIGYYNDLRGWGRRERFYLDPPMRRIRLIARPVSLSEKSSPNDKTIIDGVSGGVDGFHTFSLSGMVSANGDVKLRKTYIHQGWSWMWWGVVTPFGIVGAWGREHEGRFGGHFWIWKNEWCESLTEQATQVRGI</sequence>
<comment type="caution">
    <text evidence="1">The sequence shown here is derived from an EMBL/GenBank/DDBJ whole genome shotgun (WGS) entry which is preliminary data.</text>
</comment>
<protein>
    <submittedName>
        <fullName evidence="1">Uncharacterized protein</fullName>
    </submittedName>
</protein>
<organism evidence="1 2">
    <name type="scientific">Lindgomyces ingoldianus</name>
    <dbReference type="NCBI Taxonomy" id="673940"/>
    <lineage>
        <taxon>Eukaryota</taxon>
        <taxon>Fungi</taxon>
        <taxon>Dikarya</taxon>
        <taxon>Ascomycota</taxon>
        <taxon>Pezizomycotina</taxon>
        <taxon>Dothideomycetes</taxon>
        <taxon>Pleosporomycetidae</taxon>
        <taxon>Pleosporales</taxon>
        <taxon>Lindgomycetaceae</taxon>
        <taxon>Lindgomyces</taxon>
    </lineage>
</organism>
<evidence type="ECO:0000313" key="2">
    <source>
        <dbReference type="Proteomes" id="UP000799755"/>
    </source>
</evidence>